<feature type="transmembrane region" description="Helical" evidence="8">
    <location>
        <begin position="269"/>
        <end position="287"/>
    </location>
</feature>
<feature type="region of interest" description="Disordered" evidence="7">
    <location>
        <begin position="59"/>
        <end position="141"/>
    </location>
</feature>
<evidence type="ECO:0000256" key="4">
    <source>
        <dbReference type="ARBA" id="ARBA00022679"/>
    </source>
</evidence>
<evidence type="ECO:0000256" key="5">
    <source>
        <dbReference type="ARBA" id="ARBA00022777"/>
    </source>
</evidence>
<feature type="compositionally biased region" description="Low complexity" evidence="7">
    <location>
        <begin position="106"/>
        <end position="127"/>
    </location>
</feature>
<feature type="domain" description="Response regulatory" evidence="10">
    <location>
        <begin position="1050"/>
        <end position="1218"/>
    </location>
</feature>
<reference evidence="12" key="1">
    <citation type="journal article" date="2012" name="Science">
        <title>The Paleozoic origin of enzymatic lignin decomposition reconstructed from 31 fungal genomes.</title>
        <authorList>
            <person name="Floudas D."/>
            <person name="Binder M."/>
            <person name="Riley R."/>
            <person name="Barry K."/>
            <person name="Blanchette R.A."/>
            <person name="Henrissat B."/>
            <person name="Martinez A.T."/>
            <person name="Otillar R."/>
            <person name="Spatafora J.W."/>
            <person name="Yadav J.S."/>
            <person name="Aerts A."/>
            <person name="Benoit I."/>
            <person name="Boyd A."/>
            <person name="Carlson A."/>
            <person name="Copeland A."/>
            <person name="Coutinho P.M."/>
            <person name="de Vries R.P."/>
            <person name="Ferreira P."/>
            <person name="Findley K."/>
            <person name="Foster B."/>
            <person name="Gaskell J."/>
            <person name="Glotzer D."/>
            <person name="Gorecki P."/>
            <person name="Heitman J."/>
            <person name="Hesse C."/>
            <person name="Hori C."/>
            <person name="Igarashi K."/>
            <person name="Jurgens J.A."/>
            <person name="Kallen N."/>
            <person name="Kersten P."/>
            <person name="Kohler A."/>
            <person name="Kuees U."/>
            <person name="Kumar T.K.A."/>
            <person name="Kuo A."/>
            <person name="LaButti K."/>
            <person name="Larrondo L.F."/>
            <person name="Lindquist E."/>
            <person name="Ling A."/>
            <person name="Lombard V."/>
            <person name="Lucas S."/>
            <person name="Lundell T."/>
            <person name="Martin R."/>
            <person name="McLaughlin D.J."/>
            <person name="Morgenstern I."/>
            <person name="Morin E."/>
            <person name="Murat C."/>
            <person name="Nagy L.G."/>
            <person name="Nolan M."/>
            <person name="Ohm R.A."/>
            <person name="Patyshakuliyeva A."/>
            <person name="Rokas A."/>
            <person name="Ruiz-Duenas F.J."/>
            <person name="Sabat G."/>
            <person name="Salamov A."/>
            <person name="Samejima M."/>
            <person name="Schmutz J."/>
            <person name="Slot J.C."/>
            <person name="St John F."/>
            <person name="Stenlid J."/>
            <person name="Sun H."/>
            <person name="Sun S."/>
            <person name="Syed K."/>
            <person name="Tsang A."/>
            <person name="Wiebenga A."/>
            <person name="Young D."/>
            <person name="Pisabarro A."/>
            <person name="Eastwood D.C."/>
            <person name="Martin F."/>
            <person name="Cullen D."/>
            <person name="Grigoriev I.V."/>
            <person name="Hibbett D.S."/>
        </authorList>
    </citation>
    <scope>NUCLEOTIDE SEQUENCE [LARGE SCALE GENOMIC DNA]</scope>
    <source>
        <strain evidence="12">FP-91666</strain>
    </source>
</reference>
<feature type="region of interest" description="Disordered" evidence="7">
    <location>
        <begin position="1"/>
        <end position="28"/>
    </location>
</feature>
<dbReference type="SMART" id="SM00387">
    <property type="entry name" value="HATPase_c"/>
    <property type="match status" value="1"/>
</dbReference>
<sequence length="1236" mass="134985">MSSPNSGWQHRSHSGFGTASSSTARWTHNEEIPMGLHSEKATPIDEKITLTQSARLTPANVDALLPPPVIANTKQGSSSSSRQKRKQARIDGGLRVRWERLRRRLGTGTSPSTSSIIEESTAQSSITAGRAPITQNEDGDEVDEVVIDRNWQEELKSSTSHSEQGASPEKSNSHHHGGTTTDHDSLFFHATGFWASCWPLIMLRWRVWPAIVDFFVLRFMDQKAEIHYAKESWFMRKSLALWASVFLIINWVLAVIFLPGPRVLADDIFYYGITPALTFPILGMVMYDWPRDKSNLYQVFLTFSIWSWAWYQIADMYACGYFTGTRSHFTCGTKDFLATFYYTTGMQTIALFGLKMKRLPALIGAVTWFVLTCVLILPARTSWVRNVLNFAVFHGFLIYVHYMRETAERRLYTLRDQLKVQFRATQKAQVNERKASDSKRRLTSYVFHEVRVPLNTALLATQNMEASGVVPQAQEIEFKALEGSLAMMSKVLNDVLDFNRMDSGRFESVFKPYPFHQVMRSLFVPLRLAADARNLSFITDLDKCIDEVARRAAYTARGLTAEQISSKFEADPYADGIVVGDETRLMQIITNLASNACKFTPPGGMLKITTRLIVPACACGFDVPPGGDDEDDDEDDRDHEGECDDDDEDEDHDDEKVAGGRDVGQENPERRKQSGNRMGKGMSAAHRGDSQGSDGMTRLSANKIREHNARHERQPESIVVRIEVTDTGYGIPPKEMVQSKLFSAFNQTERGKQQGGKGTGLGLALVRQIVKRSGGRLGVMSKVGKGSTFWVELPFGVGAKAIVAAPSYSGAQHAERKEATGQALAAGMMENATATLLPTVDSKVGENGPGPYMAQVSQTPSALQSLMEQGGLVEFATRSSENPSNPSIITRTLKDTLNGIPISAEAAVLDGIEPGLSTAIPPILDEADRNNSGNSDTPTLRQPAPHMTLPPRAFDAQGQPMTDAYPADLATNDAPSPAYSTPPSSAGLNIHTSLTLPAHDSSAPESDSQPLPPPPRPSSTLPQPPPTPPPTLTHNPSTKPKMPTVPTGLHVLVVDDDPLTRMLMNRMLTRLGCVVSVAENGEIALEMICGSRTVRPGSVVGSTGSAKPTPSSEEPPSIRFADDTRPSTDGGSGAGTGTGLGTEESKYSIVFLDNQMPVLSGLKAVAKLREMGRTDFVVGVTGNALLSDQEEYLEAGVDYVLTKPVLERSLRNMLVMADDRNKHDAAATASDPAPPS</sequence>
<dbReference type="Pfam" id="PF00072">
    <property type="entry name" value="Response_reg"/>
    <property type="match status" value="1"/>
</dbReference>
<feature type="region of interest" description="Disordered" evidence="7">
    <location>
        <begin position="624"/>
        <end position="697"/>
    </location>
</feature>
<dbReference type="EMBL" id="JH687398">
    <property type="protein sequence ID" value="EIM80370.1"/>
    <property type="molecule type" value="Genomic_DNA"/>
</dbReference>
<dbReference type="SMART" id="SM00388">
    <property type="entry name" value="HisKA"/>
    <property type="match status" value="1"/>
</dbReference>
<feature type="transmembrane region" description="Helical" evidence="8">
    <location>
        <begin position="336"/>
        <end position="354"/>
    </location>
</feature>
<evidence type="ECO:0000256" key="1">
    <source>
        <dbReference type="ARBA" id="ARBA00000085"/>
    </source>
</evidence>
<dbReference type="SUPFAM" id="SSF52172">
    <property type="entry name" value="CheY-like"/>
    <property type="match status" value="2"/>
</dbReference>
<keyword evidence="5" id="KW-0418">Kinase</keyword>
<feature type="compositionally biased region" description="Acidic residues" evidence="7">
    <location>
        <begin position="627"/>
        <end position="653"/>
    </location>
</feature>
<dbReference type="OMA" id="KSEMHYN"/>
<feature type="compositionally biased region" description="Low complexity" evidence="7">
    <location>
        <begin position="974"/>
        <end position="986"/>
    </location>
</feature>
<dbReference type="SUPFAM" id="SSF47384">
    <property type="entry name" value="Homodimeric domain of signal transducing histidine kinase"/>
    <property type="match status" value="1"/>
</dbReference>
<dbReference type="Pfam" id="PF02518">
    <property type="entry name" value="HATPase_c"/>
    <property type="match status" value="1"/>
</dbReference>
<feature type="transmembrane region" description="Helical" evidence="8">
    <location>
        <begin position="383"/>
        <end position="402"/>
    </location>
</feature>
<feature type="transmembrane region" description="Helical" evidence="8">
    <location>
        <begin position="361"/>
        <end position="377"/>
    </location>
</feature>
<evidence type="ECO:0000259" key="10">
    <source>
        <dbReference type="PROSITE" id="PS50110"/>
    </source>
</evidence>
<evidence type="ECO:0000313" key="12">
    <source>
        <dbReference type="Proteomes" id="UP000053927"/>
    </source>
</evidence>
<feature type="compositionally biased region" description="Polar residues" evidence="7">
    <location>
        <begin position="1100"/>
        <end position="1114"/>
    </location>
</feature>
<feature type="modified residue" description="4-aspartylphosphate" evidence="6">
    <location>
        <position position="1153"/>
    </location>
</feature>
<evidence type="ECO:0000256" key="6">
    <source>
        <dbReference type="PROSITE-ProRule" id="PRU00169"/>
    </source>
</evidence>
<dbReference type="SMART" id="SM00448">
    <property type="entry name" value="REC"/>
    <property type="match status" value="1"/>
</dbReference>
<dbReference type="CDD" id="cd00082">
    <property type="entry name" value="HisKA"/>
    <property type="match status" value="1"/>
</dbReference>
<feature type="region of interest" description="Disordered" evidence="7">
    <location>
        <begin position="154"/>
        <end position="178"/>
    </location>
</feature>
<dbReference type="PANTHER" id="PTHR43047">
    <property type="entry name" value="TWO-COMPONENT HISTIDINE PROTEIN KINASE"/>
    <property type="match status" value="1"/>
</dbReference>
<protein>
    <recommendedName>
        <fullName evidence="2">histidine kinase</fullName>
        <ecNumber evidence="2">2.7.13.3</ecNumber>
    </recommendedName>
</protein>
<evidence type="ECO:0000259" key="9">
    <source>
        <dbReference type="PROSITE" id="PS50109"/>
    </source>
</evidence>
<dbReference type="eggNOG" id="KOG0519">
    <property type="taxonomic scope" value="Eukaryota"/>
</dbReference>
<evidence type="ECO:0000256" key="2">
    <source>
        <dbReference type="ARBA" id="ARBA00012438"/>
    </source>
</evidence>
<feature type="compositionally biased region" description="Pro residues" evidence="7">
    <location>
        <begin position="1010"/>
        <end position="1031"/>
    </location>
</feature>
<evidence type="ECO:0000256" key="8">
    <source>
        <dbReference type="SAM" id="Phobius"/>
    </source>
</evidence>
<dbReference type="OrthoDB" id="60033at2759"/>
<feature type="transmembrane region" description="Helical" evidence="8">
    <location>
        <begin position="239"/>
        <end position="257"/>
    </location>
</feature>
<evidence type="ECO:0000256" key="7">
    <source>
        <dbReference type="SAM" id="MobiDB-lite"/>
    </source>
</evidence>
<dbReference type="InterPro" id="IPR001789">
    <property type="entry name" value="Sig_transdc_resp-reg_receiver"/>
</dbReference>
<keyword evidence="8" id="KW-0812">Transmembrane</keyword>
<dbReference type="InterPro" id="IPR036890">
    <property type="entry name" value="HATPase_C_sf"/>
</dbReference>
<feature type="compositionally biased region" description="Polar residues" evidence="7">
    <location>
        <begin position="930"/>
        <end position="940"/>
    </location>
</feature>
<dbReference type="Pfam" id="PF00512">
    <property type="entry name" value="HisKA"/>
    <property type="match status" value="1"/>
</dbReference>
<dbReference type="Gene3D" id="1.10.287.130">
    <property type="match status" value="1"/>
</dbReference>
<dbReference type="Proteomes" id="UP000053927">
    <property type="component" value="Unassembled WGS sequence"/>
</dbReference>
<dbReference type="PRINTS" id="PR00344">
    <property type="entry name" value="BCTRLSENSOR"/>
</dbReference>
<name>R7RZN4_STEHR</name>
<organism evidence="11 12">
    <name type="scientific">Stereum hirsutum (strain FP-91666)</name>
    <name type="common">White-rot fungus</name>
    <dbReference type="NCBI Taxonomy" id="721885"/>
    <lineage>
        <taxon>Eukaryota</taxon>
        <taxon>Fungi</taxon>
        <taxon>Dikarya</taxon>
        <taxon>Basidiomycota</taxon>
        <taxon>Agaricomycotina</taxon>
        <taxon>Agaricomycetes</taxon>
        <taxon>Russulales</taxon>
        <taxon>Stereaceae</taxon>
        <taxon>Stereum</taxon>
    </lineage>
</organism>
<dbReference type="GeneID" id="18804125"/>
<feature type="region of interest" description="Disordered" evidence="7">
    <location>
        <begin position="920"/>
        <end position="1045"/>
    </location>
</feature>
<feature type="compositionally biased region" description="Polar residues" evidence="7">
    <location>
        <begin position="1"/>
        <end position="26"/>
    </location>
</feature>
<dbReference type="InterPro" id="IPR003661">
    <property type="entry name" value="HisK_dim/P_dom"/>
</dbReference>
<dbReference type="KEGG" id="shs:STEHIDRAFT_172642"/>
<feature type="region of interest" description="Disordered" evidence="7">
    <location>
        <begin position="1094"/>
        <end position="1141"/>
    </location>
</feature>
<gene>
    <name evidence="11" type="ORF">STEHIDRAFT_172642</name>
</gene>
<dbReference type="InterPro" id="IPR036097">
    <property type="entry name" value="HisK_dim/P_sf"/>
</dbReference>
<feature type="domain" description="Histidine kinase" evidence="9">
    <location>
        <begin position="445"/>
        <end position="797"/>
    </location>
</feature>
<dbReference type="Gene3D" id="3.30.565.10">
    <property type="entry name" value="Histidine kinase-like ATPase, C-terminal domain"/>
    <property type="match status" value="1"/>
</dbReference>
<dbReference type="CDD" id="cd17546">
    <property type="entry name" value="REC_hyHK_CKI1_RcsC-like"/>
    <property type="match status" value="1"/>
</dbReference>
<keyword evidence="8" id="KW-0472">Membrane</keyword>
<feature type="compositionally biased region" description="Gly residues" evidence="7">
    <location>
        <begin position="1130"/>
        <end position="1140"/>
    </location>
</feature>
<dbReference type="PANTHER" id="PTHR43047:SF66">
    <property type="entry name" value="HISKA"/>
    <property type="match status" value="1"/>
</dbReference>
<dbReference type="InterPro" id="IPR004358">
    <property type="entry name" value="Sig_transdc_His_kin-like_C"/>
</dbReference>
<dbReference type="InterPro" id="IPR003594">
    <property type="entry name" value="HATPase_dom"/>
</dbReference>
<keyword evidence="8" id="KW-1133">Transmembrane helix</keyword>
<accession>R7RZN4</accession>
<comment type="catalytic activity">
    <reaction evidence="1">
        <text>ATP + protein L-histidine = ADP + protein N-phospho-L-histidine.</text>
        <dbReference type="EC" id="2.7.13.3"/>
    </reaction>
</comment>
<keyword evidence="12" id="KW-1185">Reference proteome</keyword>
<dbReference type="InterPro" id="IPR011006">
    <property type="entry name" value="CheY-like_superfamily"/>
</dbReference>
<keyword evidence="3 6" id="KW-0597">Phosphoprotein</keyword>
<dbReference type="AlphaFoldDB" id="R7RZN4"/>
<feature type="compositionally biased region" description="Basic and acidic residues" evidence="7">
    <location>
        <begin position="88"/>
        <end position="99"/>
    </location>
</feature>
<dbReference type="RefSeq" id="XP_007310505.1">
    <property type="nucleotide sequence ID" value="XM_007310443.1"/>
</dbReference>
<feature type="compositionally biased region" description="Basic and acidic residues" evidence="7">
    <location>
        <begin position="654"/>
        <end position="672"/>
    </location>
</feature>
<dbReference type="SUPFAM" id="SSF55874">
    <property type="entry name" value="ATPase domain of HSP90 chaperone/DNA topoisomerase II/histidine kinase"/>
    <property type="match status" value="2"/>
</dbReference>
<dbReference type="EC" id="2.7.13.3" evidence="2"/>
<dbReference type="InterPro" id="IPR005467">
    <property type="entry name" value="His_kinase_dom"/>
</dbReference>
<evidence type="ECO:0000313" key="11">
    <source>
        <dbReference type="EMBL" id="EIM80370.1"/>
    </source>
</evidence>
<evidence type="ECO:0000256" key="3">
    <source>
        <dbReference type="ARBA" id="ARBA00022553"/>
    </source>
</evidence>
<dbReference type="PROSITE" id="PS50110">
    <property type="entry name" value="RESPONSE_REGULATORY"/>
    <property type="match status" value="1"/>
</dbReference>
<proteinExistence type="predicted"/>
<dbReference type="GO" id="GO:0009927">
    <property type="term" value="F:histidine phosphotransfer kinase activity"/>
    <property type="evidence" value="ECO:0007669"/>
    <property type="project" value="TreeGrafter"/>
</dbReference>
<dbReference type="PROSITE" id="PS50109">
    <property type="entry name" value="HIS_KIN"/>
    <property type="match status" value="1"/>
</dbReference>
<dbReference type="GO" id="GO:0005886">
    <property type="term" value="C:plasma membrane"/>
    <property type="evidence" value="ECO:0007669"/>
    <property type="project" value="TreeGrafter"/>
</dbReference>
<dbReference type="GO" id="GO:0000155">
    <property type="term" value="F:phosphorelay sensor kinase activity"/>
    <property type="evidence" value="ECO:0007669"/>
    <property type="project" value="InterPro"/>
</dbReference>
<keyword evidence="4" id="KW-0808">Transferase</keyword>
<dbReference type="Gene3D" id="3.40.50.2300">
    <property type="match status" value="1"/>
</dbReference>
<feature type="transmembrane region" description="Helical" evidence="8">
    <location>
        <begin position="299"/>
        <end position="324"/>
    </location>
</feature>